<keyword evidence="4 9" id="KW-0813">Transport</keyword>
<evidence type="ECO:0000256" key="6">
    <source>
        <dbReference type="ARBA" id="ARBA00022692"/>
    </source>
</evidence>
<dbReference type="RefSeq" id="WP_031577565.1">
    <property type="nucleotide sequence ID" value="NZ_DAMAXS010000017.1"/>
</dbReference>
<keyword evidence="8 9" id="KW-0472">Membrane</keyword>
<sequence>MIKNITIGQYIPGESFIHKLDPRTKILISILFIVNLFLVKNFTAYLFIFLFIMMMVRIARLSPKYLYKGIKPVFVLILFTAFLNMFVTRGTEETLLLEFWVLKIYREGVYQAVFMTFRLVFLIMGTSILTLTTSPIELTDGIESLLKPFKKIGVPAHELAMMMSIALRFIPTLMDETDKIMKAQMARGADFESTNIIKKAKSLIPLLVPLFISSFRRAEELAMAMEARSYRGGEGRTRMKQLKYETRDFAAFAVFFILVFITFGLRYTNIL</sequence>
<dbReference type="GO" id="GO:0022857">
    <property type="term" value="F:transmembrane transporter activity"/>
    <property type="evidence" value="ECO:0007669"/>
    <property type="project" value="UniProtKB-UniRule"/>
</dbReference>
<evidence type="ECO:0000256" key="2">
    <source>
        <dbReference type="ARBA" id="ARBA00005660"/>
    </source>
</evidence>
<dbReference type="GO" id="GO:0005886">
    <property type="term" value="C:plasma membrane"/>
    <property type="evidence" value="ECO:0007669"/>
    <property type="project" value="UniProtKB-SubCell"/>
</dbReference>
<evidence type="ECO:0000256" key="7">
    <source>
        <dbReference type="ARBA" id="ARBA00022989"/>
    </source>
</evidence>
<keyword evidence="7 9" id="KW-1133">Transmembrane helix</keyword>
<dbReference type="InterPro" id="IPR003339">
    <property type="entry name" value="ABC/ECF_trnsptr_transmembrane"/>
</dbReference>
<dbReference type="Proteomes" id="UP000183255">
    <property type="component" value="Unassembled WGS sequence"/>
</dbReference>
<organism evidence="10 11">
    <name type="scientific">Proteiniclasticum ruminis</name>
    <dbReference type="NCBI Taxonomy" id="398199"/>
    <lineage>
        <taxon>Bacteria</taxon>
        <taxon>Bacillati</taxon>
        <taxon>Bacillota</taxon>
        <taxon>Clostridia</taxon>
        <taxon>Eubacteriales</taxon>
        <taxon>Clostridiaceae</taxon>
        <taxon>Proteiniclasticum</taxon>
    </lineage>
</organism>
<comment type="similarity">
    <text evidence="2 9">Belongs to the energy-coupling factor EcfT family.</text>
</comment>
<evidence type="ECO:0000313" key="10">
    <source>
        <dbReference type="EMBL" id="SDJ35206.1"/>
    </source>
</evidence>
<dbReference type="AlphaFoldDB" id="A0A1G8T194"/>
<feature type="transmembrane region" description="Helical" evidence="9">
    <location>
        <begin position="249"/>
        <end position="268"/>
    </location>
</feature>
<evidence type="ECO:0000256" key="1">
    <source>
        <dbReference type="ARBA" id="ARBA00004651"/>
    </source>
</evidence>
<comment type="subunit">
    <text evidence="9">Forms a stable energy-coupling factor (ECF) transporter complex composed of 2 membrane-embedded substrate-binding proteins (S component), 2 ATP-binding proteins (A component) and 2 transmembrane proteins (T component).</text>
</comment>
<evidence type="ECO:0000256" key="4">
    <source>
        <dbReference type="ARBA" id="ARBA00022448"/>
    </source>
</evidence>
<feature type="transmembrane region" description="Helical" evidence="9">
    <location>
        <begin position="65"/>
        <end position="88"/>
    </location>
</feature>
<accession>A0A1G8T194</accession>
<dbReference type="CDD" id="cd16914">
    <property type="entry name" value="EcfT"/>
    <property type="match status" value="1"/>
</dbReference>
<evidence type="ECO:0000256" key="3">
    <source>
        <dbReference type="ARBA" id="ARBA00014042"/>
    </source>
</evidence>
<dbReference type="PANTHER" id="PTHR34857">
    <property type="entry name" value="SLL0384 PROTEIN"/>
    <property type="match status" value="1"/>
</dbReference>
<evidence type="ECO:0000256" key="5">
    <source>
        <dbReference type="ARBA" id="ARBA00022475"/>
    </source>
</evidence>
<comment type="subcellular location">
    <subcellularLocation>
        <location evidence="1 9">Cell membrane</location>
        <topology evidence="1 9">Multi-pass membrane protein</topology>
    </subcellularLocation>
</comment>
<keyword evidence="5 9" id="KW-1003">Cell membrane</keyword>
<dbReference type="Pfam" id="PF02361">
    <property type="entry name" value="CbiQ"/>
    <property type="match status" value="1"/>
</dbReference>
<dbReference type="InterPro" id="IPR051611">
    <property type="entry name" value="ECF_transporter_component"/>
</dbReference>
<reference evidence="10 11" key="1">
    <citation type="submission" date="2016-10" db="EMBL/GenBank/DDBJ databases">
        <authorList>
            <person name="de Groot N.N."/>
        </authorList>
    </citation>
    <scope>NUCLEOTIDE SEQUENCE [LARGE SCALE GENOMIC DNA]</scope>
    <source>
        <strain evidence="10 11">CGMCC 1.5058</strain>
    </source>
</reference>
<evidence type="ECO:0000256" key="8">
    <source>
        <dbReference type="ARBA" id="ARBA00023136"/>
    </source>
</evidence>
<protein>
    <recommendedName>
        <fullName evidence="3 9">Energy-coupling factor transporter transmembrane protein EcfT</fullName>
        <shortName evidence="9">ECF transporter T component EcfT</shortName>
    </recommendedName>
</protein>
<feature type="transmembrane region" description="Helical" evidence="9">
    <location>
        <begin position="108"/>
        <end position="131"/>
    </location>
</feature>
<keyword evidence="6 9" id="KW-0812">Transmembrane</keyword>
<dbReference type="HAMAP" id="MF_01461">
    <property type="entry name" value="EcfT"/>
    <property type="match status" value="1"/>
</dbReference>
<name>A0A1G8T194_9CLOT</name>
<feature type="transmembrane region" description="Helical" evidence="9">
    <location>
        <begin position="26"/>
        <end position="53"/>
    </location>
</feature>
<evidence type="ECO:0000313" key="11">
    <source>
        <dbReference type="Proteomes" id="UP000183255"/>
    </source>
</evidence>
<evidence type="ECO:0000256" key="9">
    <source>
        <dbReference type="HAMAP-Rule" id="MF_01461"/>
    </source>
</evidence>
<gene>
    <name evidence="9" type="primary">ecfT</name>
    <name evidence="10" type="ORF">SAMN05421804_1156</name>
</gene>
<dbReference type="PANTHER" id="PTHR34857:SF2">
    <property type="entry name" value="SLL0384 PROTEIN"/>
    <property type="match status" value="1"/>
</dbReference>
<proteinExistence type="inferred from homology"/>
<comment type="function">
    <text evidence="9">Transmembrane (T) component of an energy-coupling factor (ECF) ABC-transporter complex. Unlike classic ABC transporters this ECF transporter provides the energy necessary to transport a number of different substrates.</text>
</comment>
<dbReference type="EMBL" id="FNDZ01000015">
    <property type="protein sequence ID" value="SDJ35206.1"/>
    <property type="molecule type" value="Genomic_DNA"/>
</dbReference>
<dbReference type="InterPro" id="IPR024919">
    <property type="entry name" value="EcfT"/>
</dbReference>